<organism evidence="2 3">
    <name type="scientific">Acer yangbiense</name>
    <dbReference type="NCBI Taxonomy" id="1000413"/>
    <lineage>
        <taxon>Eukaryota</taxon>
        <taxon>Viridiplantae</taxon>
        <taxon>Streptophyta</taxon>
        <taxon>Embryophyta</taxon>
        <taxon>Tracheophyta</taxon>
        <taxon>Spermatophyta</taxon>
        <taxon>Magnoliopsida</taxon>
        <taxon>eudicotyledons</taxon>
        <taxon>Gunneridae</taxon>
        <taxon>Pentapetalae</taxon>
        <taxon>rosids</taxon>
        <taxon>malvids</taxon>
        <taxon>Sapindales</taxon>
        <taxon>Sapindaceae</taxon>
        <taxon>Hippocastanoideae</taxon>
        <taxon>Acereae</taxon>
        <taxon>Acer</taxon>
    </lineage>
</organism>
<dbReference type="PANTHER" id="PTHR33018:SF31">
    <property type="entry name" value="TRANSPOSASE, PTTA_EN_SPM, PLANT"/>
    <property type="match status" value="1"/>
</dbReference>
<evidence type="ECO:0000256" key="1">
    <source>
        <dbReference type="SAM" id="MobiDB-lite"/>
    </source>
</evidence>
<gene>
    <name evidence="2" type="ORF">EZV62_019297</name>
</gene>
<dbReference type="AlphaFoldDB" id="A0A5C7HAT2"/>
<name>A0A5C7HAT2_9ROSI</name>
<sequence>MEEGTSTPSSSNNEEGSKKRKGRGPNRIDFNKIAKAKESGIEFNNLGQPIGKPSVPLSTSYGTVATQLIPVTYESWPEVPEILKNSVWETTKVISRRYTALVKKNDCPHTTSRKGLARLREELKEIKAIQTNQVDASGKTIKDDALAQVLGKENPGRVRGLGFGATPTKVQAAILGRQTTMKLQEEVKDLRQELKELKSFVFHLQARDRATTDGGSHSSSMPQVTNIKGIYVNLI</sequence>
<keyword evidence="3" id="KW-1185">Reference proteome</keyword>
<dbReference type="PANTHER" id="PTHR33018">
    <property type="entry name" value="OS10G0338966 PROTEIN-RELATED"/>
    <property type="match status" value="1"/>
</dbReference>
<evidence type="ECO:0000313" key="3">
    <source>
        <dbReference type="Proteomes" id="UP000323000"/>
    </source>
</evidence>
<accession>A0A5C7HAT2</accession>
<dbReference type="EMBL" id="VAHF01000009">
    <property type="protein sequence ID" value="TXG54041.1"/>
    <property type="molecule type" value="Genomic_DNA"/>
</dbReference>
<proteinExistence type="predicted"/>
<feature type="compositionally biased region" description="Polar residues" evidence="1">
    <location>
        <begin position="1"/>
        <end position="14"/>
    </location>
</feature>
<evidence type="ECO:0000313" key="2">
    <source>
        <dbReference type="EMBL" id="TXG54041.1"/>
    </source>
</evidence>
<reference evidence="3" key="1">
    <citation type="journal article" date="2019" name="Gigascience">
        <title>De novo genome assembly of the endangered Acer yangbiense, a plant species with extremely small populations endemic to Yunnan Province, China.</title>
        <authorList>
            <person name="Yang J."/>
            <person name="Wariss H.M."/>
            <person name="Tao L."/>
            <person name="Zhang R."/>
            <person name="Yun Q."/>
            <person name="Hollingsworth P."/>
            <person name="Dao Z."/>
            <person name="Luo G."/>
            <person name="Guo H."/>
            <person name="Ma Y."/>
            <person name="Sun W."/>
        </authorList>
    </citation>
    <scope>NUCLEOTIDE SEQUENCE [LARGE SCALE GENOMIC DNA]</scope>
    <source>
        <strain evidence="3">cv. Malutang</strain>
    </source>
</reference>
<dbReference type="OrthoDB" id="1722947at2759"/>
<dbReference type="Proteomes" id="UP000323000">
    <property type="component" value="Chromosome 9"/>
</dbReference>
<comment type="caution">
    <text evidence="2">The sequence shown here is derived from an EMBL/GenBank/DDBJ whole genome shotgun (WGS) entry which is preliminary data.</text>
</comment>
<feature type="region of interest" description="Disordered" evidence="1">
    <location>
        <begin position="1"/>
        <end position="30"/>
    </location>
</feature>
<protein>
    <submittedName>
        <fullName evidence="2">Uncharacterized protein</fullName>
    </submittedName>
</protein>